<dbReference type="EMBL" id="JACHGH010000001">
    <property type="protein sequence ID" value="MBB6451815.1"/>
    <property type="molecule type" value="Genomic_DNA"/>
</dbReference>
<dbReference type="NCBIfam" id="NF009102">
    <property type="entry name" value="PRK12446.1"/>
    <property type="match status" value="1"/>
</dbReference>
<dbReference type="Pfam" id="PF04101">
    <property type="entry name" value="Glyco_tran_28_C"/>
    <property type="match status" value="1"/>
</dbReference>
<accession>A0A841Q1Q5</accession>
<dbReference type="GO" id="GO:0005975">
    <property type="term" value="P:carbohydrate metabolic process"/>
    <property type="evidence" value="ECO:0007669"/>
    <property type="project" value="InterPro"/>
</dbReference>
<comment type="pathway">
    <text evidence="10">Cell wall biogenesis; peptidoglycan biosynthesis.</text>
</comment>
<feature type="binding site" evidence="10">
    <location>
        <position position="198"/>
    </location>
    <ligand>
        <name>UDP-N-acetyl-alpha-D-glucosamine</name>
        <dbReference type="ChEBI" id="CHEBI:57705"/>
    </ligand>
</feature>
<dbReference type="SUPFAM" id="SSF53756">
    <property type="entry name" value="UDP-Glycosyltransferase/glycogen phosphorylase"/>
    <property type="match status" value="1"/>
</dbReference>
<protein>
    <recommendedName>
        <fullName evidence="10">UDP-N-acetylglucosamine--N-acetylmuramyl-(pentapeptide) pyrophosphoryl-undecaprenol N-acetylglucosamine transferase</fullName>
        <ecNumber evidence="10">2.4.1.227</ecNumber>
    </recommendedName>
    <alternativeName>
        <fullName evidence="10">Undecaprenyl-PP-MurNAc-pentapeptide-UDPGlcNAc GlcNAc transferase</fullName>
    </alternativeName>
</protein>
<keyword evidence="8 10" id="KW-0131">Cell cycle</keyword>
<keyword evidence="3 10" id="KW-0328">Glycosyltransferase</keyword>
<name>A0A841Q1Q5_9BACI</name>
<evidence type="ECO:0000256" key="2">
    <source>
        <dbReference type="ARBA" id="ARBA00022618"/>
    </source>
</evidence>
<gene>
    <name evidence="10" type="primary">murG</name>
    <name evidence="13" type="ORF">HNQ94_000236</name>
</gene>
<feature type="binding site" evidence="10">
    <location>
        <position position="292"/>
    </location>
    <ligand>
        <name>UDP-N-acetyl-alpha-D-glucosamine</name>
        <dbReference type="ChEBI" id="CHEBI:57705"/>
    </ligand>
</feature>
<dbReference type="GO" id="GO:0008360">
    <property type="term" value="P:regulation of cell shape"/>
    <property type="evidence" value="ECO:0007669"/>
    <property type="project" value="UniProtKB-KW"/>
</dbReference>
<keyword evidence="4 10" id="KW-0808">Transferase</keyword>
<evidence type="ECO:0000256" key="8">
    <source>
        <dbReference type="ARBA" id="ARBA00023306"/>
    </source>
</evidence>
<feature type="binding site" evidence="10">
    <location>
        <begin position="14"/>
        <end position="16"/>
    </location>
    <ligand>
        <name>UDP-N-acetyl-alpha-D-glucosamine</name>
        <dbReference type="ChEBI" id="CHEBI:57705"/>
    </ligand>
</feature>
<comment type="catalytic activity">
    <reaction evidence="10">
        <text>di-trans,octa-cis-undecaprenyl diphospho-N-acetyl-alpha-D-muramoyl-L-alanyl-D-glutamyl-meso-2,6-diaminopimeloyl-D-alanyl-D-alanine + UDP-N-acetyl-alpha-D-glucosamine = di-trans,octa-cis-undecaprenyl diphospho-[N-acetyl-alpha-D-glucosaminyl-(1-&gt;4)]-N-acetyl-alpha-D-muramoyl-L-alanyl-D-glutamyl-meso-2,6-diaminopimeloyl-D-alanyl-D-alanine + UDP + H(+)</text>
        <dbReference type="Rhea" id="RHEA:31227"/>
        <dbReference type="ChEBI" id="CHEBI:15378"/>
        <dbReference type="ChEBI" id="CHEBI:57705"/>
        <dbReference type="ChEBI" id="CHEBI:58223"/>
        <dbReference type="ChEBI" id="CHEBI:61387"/>
        <dbReference type="ChEBI" id="CHEBI:61388"/>
        <dbReference type="EC" id="2.4.1.227"/>
    </reaction>
</comment>
<dbReference type="GO" id="GO:0005886">
    <property type="term" value="C:plasma membrane"/>
    <property type="evidence" value="ECO:0007669"/>
    <property type="project" value="UniProtKB-SubCell"/>
</dbReference>
<dbReference type="Pfam" id="PF03033">
    <property type="entry name" value="Glyco_transf_28"/>
    <property type="match status" value="1"/>
</dbReference>
<sequence>MKKNKTIVFTGGGTAGHVVVNLALIPEFIKDGWDVHYIGSHAGIEKDLITPLEKVTYHSISTGKLRRYFDKENFKDPFRVLKGTWQSLRLLRKIKPNVIFSKGGFVAVPVVTAAKLKGIPAYVHESDYTPGLANKLAFPFAKKVLATFPETMKFLPEKKAEWIGAIIREELFQGKKEKGLQICDFVSGKPVILIMGGSTGSQKLNDIIRDNLDQLLKNFQIIHICGKGKVDETIKKFGYIQFEYVKDELKDLLAATDLVVSRAGSNSIYEFLALHKPMLLIPLSKQASRGDQILNANSFKKQGFASVIEEEQLTEESFLNELTNLWDEKDTIIDKMQEYKSDKTKEKVIEMLKHLN</sequence>
<dbReference type="GO" id="GO:0009252">
    <property type="term" value="P:peptidoglycan biosynthetic process"/>
    <property type="evidence" value="ECO:0007669"/>
    <property type="project" value="UniProtKB-UniRule"/>
</dbReference>
<reference evidence="13 14" key="1">
    <citation type="submission" date="2020-08" db="EMBL/GenBank/DDBJ databases">
        <title>Genomic Encyclopedia of Type Strains, Phase IV (KMG-IV): sequencing the most valuable type-strain genomes for metagenomic binning, comparative biology and taxonomic classification.</title>
        <authorList>
            <person name="Goeker M."/>
        </authorList>
    </citation>
    <scope>NUCLEOTIDE SEQUENCE [LARGE SCALE GENOMIC DNA]</scope>
    <source>
        <strain evidence="13 14">DSM 19612</strain>
    </source>
</reference>
<dbReference type="GO" id="GO:0050511">
    <property type="term" value="F:undecaprenyldiphospho-muramoylpentapeptide beta-N-acetylglucosaminyltransferase activity"/>
    <property type="evidence" value="ECO:0007669"/>
    <property type="project" value="UniProtKB-UniRule"/>
</dbReference>
<evidence type="ECO:0000313" key="13">
    <source>
        <dbReference type="EMBL" id="MBB6451815.1"/>
    </source>
</evidence>
<evidence type="ECO:0000259" key="11">
    <source>
        <dbReference type="Pfam" id="PF03033"/>
    </source>
</evidence>
<organism evidence="13 14">
    <name type="scientific">Salirhabdus euzebyi</name>
    <dbReference type="NCBI Taxonomy" id="394506"/>
    <lineage>
        <taxon>Bacteria</taxon>
        <taxon>Bacillati</taxon>
        <taxon>Bacillota</taxon>
        <taxon>Bacilli</taxon>
        <taxon>Bacillales</taxon>
        <taxon>Bacillaceae</taxon>
        <taxon>Salirhabdus</taxon>
    </lineage>
</organism>
<dbReference type="Gene3D" id="3.40.50.2000">
    <property type="entry name" value="Glycogen Phosphorylase B"/>
    <property type="match status" value="2"/>
</dbReference>
<keyword evidence="14" id="KW-1185">Reference proteome</keyword>
<evidence type="ECO:0000256" key="4">
    <source>
        <dbReference type="ARBA" id="ARBA00022679"/>
    </source>
</evidence>
<feature type="domain" description="Glycosyl transferase family 28 C-terminal" evidence="12">
    <location>
        <begin position="191"/>
        <end position="343"/>
    </location>
</feature>
<comment type="caution">
    <text evidence="13">The sequence shown here is derived from an EMBL/GenBank/DDBJ whole genome shotgun (WGS) entry which is preliminary data.</text>
</comment>
<evidence type="ECO:0000259" key="12">
    <source>
        <dbReference type="Pfam" id="PF04101"/>
    </source>
</evidence>
<dbReference type="PANTHER" id="PTHR21015">
    <property type="entry name" value="UDP-N-ACETYLGLUCOSAMINE--N-ACETYLMURAMYL-(PENTAPEPTIDE) PYROPHOSPHORYL-UNDECAPRENOL N-ACETYLGLUCOSAMINE TRANSFERASE 1"/>
    <property type="match status" value="1"/>
</dbReference>
<dbReference type="InterPro" id="IPR006009">
    <property type="entry name" value="GlcNAc_MurG"/>
</dbReference>
<feature type="domain" description="Glycosyltransferase family 28 N-terminal" evidence="11">
    <location>
        <begin position="7"/>
        <end position="145"/>
    </location>
</feature>
<proteinExistence type="inferred from homology"/>
<dbReference type="PANTHER" id="PTHR21015:SF27">
    <property type="entry name" value="UDP-N-ACETYLGLUCOSAMINE--N-ACETYLMURAMYL-(PENTAPEPTIDE) PYROPHOSPHORYL-UNDECAPRENOL N-ACETYLGLUCOSAMINE TRANSFERASE"/>
    <property type="match status" value="1"/>
</dbReference>
<dbReference type="Proteomes" id="UP000581688">
    <property type="component" value="Unassembled WGS sequence"/>
</dbReference>
<dbReference type="GO" id="GO:0051301">
    <property type="term" value="P:cell division"/>
    <property type="evidence" value="ECO:0007669"/>
    <property type="project" value="UniProtKB-KW"/>
</dbReference>
<dbReference type="GO" id="GO:0071555">
    <property type="term" value="P:cell wall organization"/>
    <property type="evidence" value="ECO:0007669"/>
    <property type="project" value="UniProtKB-KW"/>
</dbReference>
<evidence type="ECO:0000313" key="14">
    <source>
        <dbReference type="Proteomes" id="UP000581688"/>
    </source>
</evidence>
<evidence type="ECO:0000256" key="10">
    <source>
        <dbReference type="HAMAP-Rule" id="MF_00033"/>
    </source>
</evidence>
<comment type="caution">
    <text evidence="10">Lacks conserved residue(s) required for the propagation of feature annotation.</text>
</comment>
<dbReference type="HAMAP" id="MF_00033">
    <property type="entry name" value="MurG"/>
    <property type="match status" value="1"/>
</dbReference>
<dbReference type="InterPro" id="IPR007235">
    <property type="entry name" value="Glyco_trans_28_C"/>
</dbReference>
<comment type="function">
    <text evidence="10">Cell wall formation. Catalyzes the transfer of a GlcNAc subunit on undecaprenyl-pyrophosphoryl-MurNAc-pentapeptide (lipid intermediate I) to form undecaprenyl-pyrophosphoryl-MurNAc-(pentapeptide)GlcNAc (lipid intermediate II).</text>
</comment>
<keyword evidence="5 10" id="KW-0133">Cell shape</keyword>
<evidence type="ECO:0000256" key="6">
    <source>
        <dbReference type="ARBA" id="ARBA00022984"/>
    </source>
</evidence>
<keyword evidence="2 10" id="KW-0132">Cell division</keyword>
<keyword evidence="6 10" id="KW-0573">Peptidoglycan synthesis</keyword>
<dbReference type="AlphaFoldDB" id="A0A841Q1Q5"/>
<comment type="subcellular location">
    <subcellularLocation>
        <location evidence="10">Cell membrane</location>
        <topology evidence="10">Peripheral membrane protein</topology>
        <orientation evidence="10">Cytoplasmic side</orientation>
    </subcellularLocation>
</comment>
<dbReference type="NCBIfam" id="TIGR01133">
    <property type="entry name" value="murG"/>
    <property type="match status" value="1"/>
</dbReference>
<evidence type="ECO:0000256" key="9">
    <source>
        <dbReference type="ARBA" id="ARBA00023316"/>
    </source>
</evidence>
<dbReference type="InterPro" id="IPR004276">
    <property type="entry name" value="GlycoTrans_28_N"/>
</dbReference>
<keyword evidence="9 10" id="KW-0961">Cell wall biogenesis/degradation</keyword>
<evidence type="ECO:0000256" key="1">
    <source>
        <dbReference type="ARBA" id="ARBA00022475"/>
    </source>
</evidence>
<evidence type="ECO:0000256" key="5">
    <source>
        <dbReference type="ARBA" id="ARBA00022960"/>
    </source>
</evidence>
<keyword evidence="1 10" id="KW-1003">Cell membrane</keyword>
<keyword evidence="7 10" id="KW-0472">Membrane</keyword>
<dbReference type="UniPathway" id="UPA00219"/>
<evidence type="ECO:0000256" key="7">
    <source>
        <dbReference type="ARBA" id="ARBA00023136"/>
    </source>
</evidence>
<feature type="binding site" evidence="10">
    <location>
        <position position="168"/>
    </location>
    <ligand>
        <name>UDP-N-acetyl-alpha-D-glucosamine</name>
        <dbReference type="ChEBI" id="CHEBI:57705"/>
    </ligand>
</feature>
<evidence type="ECO:0000256" key="3">
    <source>
        <dbReference type="ARBA" id="ARBA00022676"/>
    </source>
</evidence>
<dbReference type="EC" id="2.4.1.227" evidence="10"/>
<comment type="similarity">
    <text evidence="10">Belongs to the glycosyltransferase 28 family. MurG subfamily.</text>
</comment>
<dbReference type="RefSeq" id="WP_174496419.1">
    <property type="nucleotide sequence ID" value="NZ_CADDWK010000007.1"/>
</dbReference>
<dbReference type="CDD" id="cd03785">
    <property type="entry name" value="GT28_MurG"/>
    <property type="match status" value="1"/>
</dbReference>